<dbReference type="OrthoDB" id="9800872at2"/>
<keyword evidence="1" id="KW-1133">Transmembrane helix</keyword>
<sequence length="194" mass="19802">MTTRTPATRLHPAHLRADALSDHLVLDVRTEAEFATGSLPGAHNTPLDCLEQALADLELVLDQRDVVLVCRSGARAQRAADALATSGASSLKVLDGGLEAASSAVQGAGTSQAVPSVGWSTPASEAGWGMERQVRLVAGSVVAASIIASIWKPKARFVAGGIGAGLTFAALSGTCAMGAALGRLPFNRPRAPRA</sequence>
<name>A0A316A508_9ACTN</name>
<dbReference type="RefSeq" id="WP_109775136.1">
    <property type="nucleotide sequence ID" value="NZ_QGDQ01000018.1"/>
</dbReference>
<dbReference type="EMBL" id="QGDQ01000018">
    <property type="protein sequence ID" value="PWJ52643.1"/>
    <property type="molecule type" value="Genomic_DNA"/>
</dbReference>
<comment type="caution">
    <text evidence="3">The sequence shown here is derived from an EMBL/GenBank/DDBJ whole genome shotgun (WGS) entry which is preliminary data.</text>
</comment>
<dbReference type="InterPro" id="IPR036873">
    <property type="entry name" value="Rhodanese-like_dom_sf"/>
</dbReference>
<dbReference type="SMART" id="SM00450">
    <property type="entry name" value="RHOD"/>
    <property type="match status" value="1"/>
</dbReference>
<evidence type="ECO:0000313" key="3">
    <source>
        <dbReference type="EMBL" id="PWJ52643.1"/>
    </source>
</evidence>
<keyword evidence="1" id="KW-0472">Membrane</keyword>
<dbReference type="PANTHER" id="PTHR43031">
    <property type="entry name" value="FAD-DEPENDENT OXIDOREDUCTASE"/>
    <property type="match status" value="1"/>
</dbReference>
<dbReference type="Pfam" id="PF00581">
    <property type="entry name" value="Rhodanese"/>
    <property type="match status" value="1"/>
</dbReference>
<organism evidence="3 4">
    <name type="scientific">Quadrisphaera granulorum</name>
    <dbReference type="NCBI Taxonomy" id="317664"/>
    <lineage>
        <taxon>Bacteria</taxon>
        <taxon>Bacillati</taxon>
        <taxon>Actinomycetota</taxon>
        <taxon>Actinomycetes</taxon>
        <taxon>Kineosporiales</taxon>
        <taxon>Kineosporiaceae</taxon>
        <taxon>Quadrisphaera</taxon>
    </lineage>
</organism>
<feature type="domain" description="Rhodanese" evidence="2">
    <location>
        <begin position="19"/>
        <end position="110"/>
    </location>
</feature>
<proteinExistence type="predicted"/>
<dbReference type="Pfam" id="PF11127">
    <property type="entry name" value="YgaP-like_TM"/>
    <property type="match status" value="1"/>
</dbReference>
<dbReference type="AlphaFoldDB" id="A0A316A508"/>
<accession>A0A316A508</accession>
<dbReference type="GO" id="GO:0016740">
    <property type="term" value="F:transferase activity"/>
    <property type="evidence" value="ECO:0007669"/>
    <property type="project" value="UniProtKB-KW"/>
</dbReference>
<dbReference type="CDD" id="cd00158">
    <property type="entry name" value="RHOD"/>
    <property type="match status" value="1"/>
</dbReference>
<dbReference type="Proteomes" id="UP000245469">
    <property type="component" value="Unassembled WGS sequence"/>
</dbReference>
<dbReference type="InterPro" id="IPR021309">
    <property type="entry name" value="YgaP-like_TM"/>
</dbReference>
<dbReference type="InterPro" id="IPR050229">
    <property type="entry name" value="GlpE_sulfurtransferase"/>
</dbReference>
<protein>
    <submittedName>
        <fullName evidence="3">Rhodanese-related sulfurtransferase</fullName>
    </submittedName>
</protein>
<dbReference type="InterPro" id="IPR001763">
    <property type="entry name" value="Rhodanese-like_dom"/>
</dbReference>
<evidence type="ECO:0000259" key="2">
    <source>
        <dbReference type="PROSITE" id="PS50206"/>
    </source>
</evidence>
<dbReference type="SUPFAM" id="SSF52821">
    <property type="entry name" value="Rhodanese/Cell cycle control phosphatase"/>
    <property type="match status" value="1"/>
</dbReference>
<dbReference type="Gene3D" id="3.40.250.10">
    <property type="entry name" value="Rhodanese-like domain"/>
    <property type="match status" value="1"/>
</dbReference>
<keyword evidence="3" id="KW-0808">Transferase</keyword>
<gene>
    <name evidence="3" type="ORF">BXY45_11814</name>
</gene>
<dbReference type="Gene3D" id="6.10.140.1340">
    <property type="match status" value="1"/>
</dbReference>
<keyword evidence="1" id="KW-0812">Transmembrane</keyword>
<feature type="transmembrane region" description="Helical" evidence="1">
    <location>
        <begin position="157"/>
        <end position="181"/>
    </location>
</feature>
<reference evidence="3 4" key="1">
    <citation type="submission" date="2018-03" db="EMBL/GenBank/DDBJ databases">
        <title>Genomic Encyclopedia of Archaeal and Bacterial Type Strains, Phase II (KMG-II): from individual species to whole genera.</title>
        <authorList>
            <person name="Goeker M."/>
        </authorList>
    </citation>
    <scope>NUCLEOTIDE SEQUENCE [LARGE SCALE GENOMIC DNA]</scope>
    <source>
        <strain evidence="3 4">DSM 44889</strain>
    </source>
</reference>
<dbReference type="PROSITE" id="PS50206">
    <property type="entry name" value="RHODANESE_3"/>
    <property type="match status" value="1"/>
</dbReference>
<dbReference type="PANTHER" id="PTHR43031:SF1">
    <property type="entry name" value="PYRIDINE NUCLEOTIDE-DISULPHIDE OXIDOREDUCTASE"/>
    <property type="match status" value="1"/>
</dbReference>
<evidence type="ECO:0000313" key="4">
    <source>
        <dbReference type="Proteomes" id="UP000245469"/>
    </source>
</evidence>
<evidence type="ECO:0000256" key="1">
    <source>
        <dbReference type="SAM" id="Phobius"/>
    </source>
</evidence>
<keyword evidence="4" id="KW-1185">Reference proteome</keyword>